<dbReference type="InterPro" id="IPR036069">
    <property type="entry name" value="DUF34/NIF3_sf"/>
</dbReference>
<dbReference type="EMBL" id="JAAZNV010000011">
    <property type="protein sequence ID" value="NMB91837.1"/>
    <property type="molecule type" value="Genomic_DNA"/>
</dbReference>
<keyword evidence="2 3" id="KW-0479">Metal-binding</keyword>
<gene>
    <name evidence="4" type="ORF">GYA37_03255</name>
</gene>
<sequence length="313" mass="34740">MTEKEPIFEKQPLNELVDSLDKYFGVKELDKDPAMSRFIPMVYDPLGYDWKSVFEPDFCERFNGLMLKGAEQTGKAWCIVFPSNEVLTKILKSAQEGDMIFSHHPVNMECGDPRGAMGKGFLPIDLELLQEMRTRKLSFYAVHAPLDSNTEVSTNDALVRLMDGEVIKQFDPYGLGFAGRVCRIPRTTTSVLAEKLRIAVGLPYVDLAGIKERDIELVGVIAGGGGSAEDLKTAEEQGVDAVVTGEVSAKIIGSRGDKERAMLVEYLPTTKVSAIGLSHAGSEFVVMRDQVVPFLKDRHHLDATSVPENNWWR</sequence>
<evidence type="ECO:0000256" key="2">
    <source>
        <dbReference type="ARBA" id="ARBA00022723"/>
    </source>
</evidence>
<feature type="binding site" evidence="3">
    <location>
        <position position="103"/>
    </location>
    <ligand>
        <name>a divalent metal cation</name>
        <dbReference type="ChEBI" id="CHEBI:60240"/>
        <label>1</label>
    </ligand>
</feature>
<dbReference type="InterPro" id="IPR002678">
    <property type="entry name" value="DUF34/NIF3"/>
</dbReference>
<feature type="binding site" evidence="3">
    <location>
        <position position="104"/>
    </location>
    <ligand>
        <name>a divalent metal cation</name>
        <dbReference type="ChEBI" id="CHEBI:60240"/>
        <label>1</label>
    </ligand>
</feature>
<dbReference type="PANTHER" id="PTHR13799">
    <property type="entry name" value="NGG1 INTERACTING FACTOR 3"/>
    <property type="match status" value="1"/>
</dbReference>
<dbReference type="Pfam" id="PF01784">
    <property type="entry name" value="DUF34_NIF3"/>
    <property type="match status" value="1"/>
</dbReference>
<protein>
    <recommendedName>
        <fullName evidence="6">GTP cyclohydrolase 1 type 2 homolog</fullName>
    </recommendedName>
</protein>
<name>A0A7X9HSX5_UNCKA</name>
<dbReference type="PANTHER" id="PTHR13799:SF14">
    <property type="entry name" value="GTP CYCLOHYDROLASE 1 TYPE 2 HOMOLOG"/>
    <property type="match status" value="1"/>
</dbReference>
<dbReference type="Gene3D" id="3.40.1390.30">
    <property type="entry name" value="NIF3 (NGG1p interacting factor 3)-like"/>
    <property type="match status" value="2"/>
</dbReference>
<dbReference type="AlphaFoldDB" id="A0A7X9HSX5"/>
<reference evidence="4 5" key="1">
    <citation type="journal article" date="2020" name="Biotechnol. Biofuels">
        <title>New insights from the biogas microbiome by comprehensive genome-resolved metagenomics of nearly 1600 species originating from multiple anaerobic digesters.</title>
        <authorList>
            <person name="Campanaro S."/>
            <person name="Treu L."/>
            <person name="Rodriguez-R L.M."/>
            <person name="Kovalovszki A."/>
            <person name="Ziels R.M."/>
            <person name="Maus I."/>
            <person name="Zhu X."/>
            <person name="Kougias P.G."/>
            <person name="Basile A."/>
            <person name="Luo G."/>
            <person name="Schluter A."/>
            <person name="Konstantinidis K.T."/>
            <person name="Angelidaki I."/>
        </authorList>
    </citation>
    <scope>NUCLEOTIDE SEQUENCE [LARGE SCALE GENOMIC DNA]</scope>
    <source>
        <strain evidence="4">AS27yjCOA_202</strain>
    </source>
</reference>
<dbReference type="GO" id="GO:0005737">
    <property type="term" value="C:cytoplasm"/>
    <property type="evidence" value="ECO:0007669"/>
    <property type="project" value="TreeGrafter"/>
</dbReference>
<dbReference type="GO" id="GO:0046872">
    <property type="term" value="F:metal ion binding"/>
    <property type="evidence" value="ECO:0007669"/>
    <property type="project" value="UniProtKB-KW"/>
</dbReference>
<evidence type="ECO:0008006" key="6">
    <source>
        <dbReference type="Google" id="ProtNLM"/>
    </source>
</evidence>
<evidence type="ECO:0000313" key="5">
    <source>
        <dbReference type="Proteomes" id="UP000590542"/>
    </source>
</evidence>
<evidence type="ECO:0000313" key="4">
    <source>
        <dbReference type="EMBL" id="NMB91837.1"/>
    </source>
</evidence>
<proteinExistence type="inferred from homology"/>
<accession>A0A7X9HSX5</accession>
<evidence type="ECO:0000256" key="3">
    <source>
        <dbReference type="PIRSR" id="PIRSR602678-1"/>
    </source>
</evidence>
<dbReference type="Proteomes" id="UP000590542">
    <property type="component" value="Unassembled WGS sequence"/>
</dbReference>
<comment type="caution">
    <text evidence="4">The sequence shown here is derived from an EMBL/GenBank/DDBJ whole genome shotgun (WGS) entry which is preliminary data.</text>
</comment>
<dbReference type="SUPFAM" id="SSF102705">
    <property type="entry name" value="NIF3 (NGG1p interacting factor 3)-like"/>
    <property type="match status" value="1"/>
</dbReference>
<feature type="binding site" evidence="3">
    <location>
        <position position="147"/>
    </location>
    <ligand>
        <name>a divalent metal cation</name>
        <dbReference type="ChEBI" id="CHEBI:60240"/>
        <label>1</label>
    </ligand>
</feature>
<organism evidence="4 5">
    <name type="scientific">candidate division WWE3 bacterium</name>
    <dbReference type="NCBI Taxonomy" id="2053526"/>
    <lineage>
        <taxon>Bacteria</taxon>
        <taxon>Katanobacteria</taxon>
    </lineage>
</organism>
<evidence type="ECO:0000256" key="1">
    <source>
        <dbReference type="ARBA" id="ARBA00006964"/>
    </source>
</evidence>
<comment type="similarity">
    <text evidence="1">Belongs to the GTP cyclohydrolase I type 2/NIF3 family.</text>
</comment>